<gene>
    <name evidence="1" type="ORF">LSAT_V11C800411810</name>
</gene>
<organism evidence="1 2">
    <name type="scientific">Lactuca sativa</name>
    <name type="common">Garden lettuce</name>
    <dbReference type="NCBI Taxonomy" id="4236"/>
    <lineage>
        <taxon>Eukaryota</taxon>
        <taxon>Viridiplantae</taxon>
        <taxon>Streptophyta</taxon>
        <taxon>Embryophyta</taxon>
        <taxon>Tracheophyta</taxon>
        <taxon>Spermatophyta</taxon>
        <taxon>Magnoliopsida</taxon>
        <taxon>eudicotyledons</taxon>
        <taxon>Gunneridae</taxon>
        <taxon>Pentapetalae</taxon>
        <taxon>asterids</taxon>
        <taxon>campanulids</taxon>
        <taxon>Asterales</taxon>
        <taxon>Asteraceae</taxon>
        <taxon>Cichorioideae</taxon>
        <taxon>Cichorieae</taxon>
        <taxon>Lactucinae</taxon>
        <taxon>Lactuca</taxon>
    </lineage>
</organism>
<protein>
    <submittedName>
        <fullName evidence="1">Uncharacterized protein</fullName>
    </submittedName>
</protein>
<dbReference type="EMBL" id="NBSK02000008">
    <property type="protein sequence ID" value="KAJ0191374.1"/>
    <property type="molecule type" value="Genomic_DNA"/>
</dbReference>
<evidence type="ECO:0000313" key="2">
    <source>
        <dbReference type="Proteomes" id="UP000235145"/>
    </source>
</evidence>
<proteinExistence type="predicted"/>
<evidence type="ECO:0000313" key="1">
    <source>
        <dbReference type="EMBL" id="KAJ0191374.1"/>
    </source>
</evidence>
<reference evidence="1 2" key="1">
    <citation type="journal article" date="2017" name="Nat. Commun.">
        <title>Genome assembly with in vitro proximity ligation data and whole-genome triplication in lettuce.</title>
        <authorList>
            <person name="Reyes-Chin-Wo S."/>
            <person name="Wang Z."/>
            <person name="Yang X."/>
            <person name="Kozik A."/>
            <person name="Arikit S."/>
            <person name="Song C."/>
            <person name="Xia L."/>
            <person name="Froenicke L."/>
            <person name="Lavelle D.O."/>
            <person name="Truco M.J."/>
            <person name="Xia R."/>
            <person name="Zhu S."/>
            <person name="Xu C."/>
            <person name="Xu H."/>
            <person name="Xu X."/>
            <person name="Cox K."/>
            <person name="Korf I."/>
            <person name="Meyers B.C."/>
            <person name="Michelmore R.W."/>
        </authorList>
    </citation>
    <scope>NUCLEOTIDE SEQUENCE [LARGE SCALE GENOMIC DNA]</scope>
    <source>
        <strain evidence="2">cv. Salinas</strain>
        <tissue evidence="1">Seedlings</tissue>
    </source>
</reference>
<dbReference type="AlphaFoldDB" id="A0A9R1WY16"/>
<accession>A0A9R1WY16</accession>
<name>A0A9R1WY16_LACSA</name>
<sequence length="133" mass="15064">MCKAIIVKEIISLARFIFQQYKKTVHTVDKCYKLHGFPLGYRFNHNSNQNTLHVNFVSNNSQIDNQNRDEVVDVITSLTNSPCQQLTVVLTGKLASANCVTVANEKESGIHYNLTLSFRHYQSNICILDTGET</sequence>
<comment type="caution">
    <text evidence="1">The sequence shown here is derived from an EMBL/GenBank/DDBJ whole genome shotgun (WGS) entry which is preliminary data.</text>
</comment>
<dbReference type="Proteomes" id="UP000235145">
    <property type="component" value="Unassembled WGS sequence"/>
</dbReference>
<keyword evidence="2" id="KW-1185">Reference proteome</keyword>